<protein>
    <submittedName>
        <fullName evidence="2">Uncharacterized protein</fullName>
    </submittedName>
</protein>
<organism evidence="2 3">
    <name type="scientific">Salipiger profundus</name>
    <dbReference type="NCBI Taxonomy" id="1229727"/>
    <lineage>
        <taxon>Bacteria</taxon>
        <taxon>Pseudomonadati</taxon>
        <taxon>Pseudomonadota</taxon>
        <taxon>Alphaproteobacteria</taxon>
        <taxon>Rhodobacterales</taxon>
        <taxon>Roseobacteraceae</taxon>
        <taxon>Salipiger</taxon>
    </lineage>
</organism>
<feature type="compositionally biased region" description="Basic and acidic residues" evidence="1">
    <location>
        <begin position="28"/>
        <end position="41"/>
    </location>
</feature>
<feature type="compositionally biased region" description="Basic residues" evidence="1">
    <location>
        <begin position="42"/>
        <end position="51"/>
    </location>
</feature>
<keyword evidence="3" id="KW-1185">Reference proteome</keyword>
<reference evidence="2 3" key="1">
    <citation type="submission" date="2016-03" db="EMBL/GenBank/DDBJ databases">
        <title>Deep-sea bacteria in the southern Pacific.</title>
        <authorList>
            <person name="Tang K."/>
        </authorList>
    </citation>
    <scope>NUCLEOTIDE SEQUENCE [LARGE SCALE GENOMIC DNA]</scope>
    <source>
        <strain evidence="2 3">JLT2016</strain>
    </source>
</reference>
<name>A0A1U7D0Q0_9RHOB</name>
<dbReference type="KEGG" id="tpro:Ga0080559_TMP916"/>
<dbReference type="EMBL" id="CP014796">
    <property type="protein sequence ID" value="APX21712.1"/>
    <property type="molecule type" value="Genomic_DNA"/>
</dbReference>
<proteinExistence type="predicted"/>
<feature type="region of interest" description="Disordered" evidence="1">
    <location>
        <begin position="18"/>
        <end position="62"/>
    </location>
</feature>
<evidence type="ECO:0000313" key="2">
    <source>
        <dbReference type="EMBL" id="APX21712.1"/>
    </source>
</evidence>
<accession>A0A1U7D0Q0</accession>
<feature type="compositionally biased region" description="Basic and acidic residues" evidence="1">
    <location>
        <begin position="52"/>
        <end position="62"/>
    </location>
</feature>
<dbReference type="Proteomes" id="UP000186559">
    <property type="component" value="Chromosome"/>
</dbReference>
<evidence type="ECO:0000256" key="1">
    <source>
        <dbReference type="SAM" id="MobiDB-lite"/>
    </source>
</evidence>
<gene>
    <name evidence="2" type="ORF">Ga0080559_TMP916</name>
</gene>
<dbReference type="AlphaFoldDB" id="A0A1U7D0Q0"/>
<dbReference type="STRING" id="1229727.Ga0080559_TMP916"/>
<evidence type="ECO:0000313" key="3">
    <source>
        <dbReference type="Proteomes" id="UP000186559"/>
    </source>
</evidence>
<sequence>MQAPAGLHLFLELLRPRGIEPQSPPVGLEERAEVRADDPRRPPSRPRRRPSRCCDRDLARGR</sequence>